<name>A0A507D647_9FUNG</name>
<reference evidence="1 2" key="1">
    <citation type="journal article" date="2019" name="Sci. Rep.">
        <title>Comparative genomics of chytrid fungi reveal insights into the obligate biotrophic and pathogenic lifestyle of Synchytrium endobioticum.</title>
        <authorList>
            <person name="van de Vossenberg B.T.L.H."/>
            <person name="Warris S."/>
            <person name="Nguyen H.D.T."/>
            <person name="van Gent-Pelzer M.P.E."/>
            <person name="Joly D.L."/>
            <person name="van de Geest H.C."/>
            <person name="Bonants P.J.M."/>
            <person name="Smith D.S."/>
            <person name="Levesque C.A."/>
            <person name="van der Lee T.A.J."/>
        </authorList>
    </citation>
    <scope>NUCLEOTIDE SEQUENCE [LARGE SCALE GENOMIC DNA]</scope>
    <source>
        <strain evidence="1 2">LEV6574</strain>
    </source>
</reference>
<dbReference type="PANTHER" id="PTHR47934">
    <property type="entry name" value="PENTATRICOPEPTIDE REPEAT-CONTAINING PROTEIN PET309, MITOCHONDRIAL"/>
    <property type="match status" value="1"/>
</dbReference>
<dbReference type="AlphaFoldDB" id="A0A507D647"/>
<dbReference type="InterPro" id="IPR011990">
    <property type="entry name" value="TPR-like_helical_dom_sf"/>
</dbReference>
<organism evidence="1 2">
    <name type="scientific">Synchytrium endobioticum</name>
    <dbReference type="NCBI Taxonomy" id="286115"/>
    <lineage>
        <taxon>Eukaryota</taxon>
        <taxon>Fungi</taxon>
        <taxon>Fungi incertae sedis</taxon>
        <taxon>Chytridiomycota</taxon>
        <taxon>Chytridiomycota incertae sedis</taxon>
        <taxon>Chytridiomycetes</taxon>
        <taxon>Synchytriales</taxon>
        <taxon>Synchytriaceae</taxon>
        <taxon>Synchytrium</taxon>
    </lineage>
</organism>
<dbReference type="EMBL" id="QEAM01000089">
    <property type="protein sequence ID" value="TPX46943.1"/>
    <property type="molecule type" value="Genomic_DNA"/>
</dbReference>
<dbReference type="InterPro" id="IPR051114">
    <property type="entry name" value="Mito_RNA_Proc_CCM1"/>
</dbReference>
<dbReference type="OrthoDB" id="185373at2759"/>
<dbReference type="GO" id="GO:0005739">
    <property type="term" value="C:mitochondrion"/>
    <property type="evidence" value="ECO:0007669"/>
    <property type="project" value="TreeGrafter"/>
</dbReference>
<comment type="caution">
    <text evidence="1">The sequence shown here is derived from an EMBL/GenBank/DDBJ whole genome shotgun (WGS) entry which is preliminary data.</text>
</comment>
<proteinExistence type="predicted"/>
<evidence type="ECO:0000313" key="1">
    <source>
        <dbReference type="EMBL" id="TPX46943.1"/>
    </source>
</evidence>
<dbReference type="PANTHER" id="PTHR47934:SF6">
    <property type="entry name" value="MITOCHONDRIAL GROUP I INTRON SPLICING FACTOR CCM1-RELATED"/>
    <property type="match status" value="1"/>
</dbReference>
<gene>
    <name evidence="1" type="ORF">SeLEV6574_g02928</name>
</gene>
<evidence type="ECO:0000313" key="2">
    <source>
        <dbReference type="Proteomes" id="UP000320475"/>
    </source>
</evidence>
<protein>
    <recommendedName>
        <fullName evidence="3">Pentacotripeptide-repeat region of PRORP domain-containing protein</fullName>
    </recommendedName>
</protein>
<accession>A0A507D647</accession>
<evidence type="ECO:0008006" key="3">
    <source>
        <dbReference type="Google" id="ProtNLM"/>
    </source>
</evidence>
<dbReference type="VEuPathDB" id="FungiDB:SeMB42_g06866"/>
<dbReference type="GO" id="GO:0006396">
    <property type="term" value="P:RNA processing"/>
    <property type="evidence" value="ECO:0007669"/>
    <property type="project" value="TreeGrafter"/>
</dbReference>
<sequence length="469" mass="52842">MSRGRSVNLMRIIASLHPRSIPLLIPSISKCSRASSSLTAVHRADAPAISLSTLLKHHLISGKRDIAFKLFLKMADTDAIKELDPHHFEALLAKDDETDKVKFILQAMTKAGKMPTVKLLNMLMRDYSEAANVDAAKEIHREIEYLKNRDKSVPPLAGFDHFLACLARANRIDEAIILLRHRKYKHLVSMHSYNAVLLPLARAGLKSDFFRFKSEGEAQGYVPTLSTYSYQQILHWTLKEYDDTIAVLQTTKHAGLNPSQGMQQVAVLAHVELNQFDEAKAIISQWDQKWSGAQENMLYVYSKANEPEKAFETLMQYVGRNPFRVISAYVAKALATLLASGGRNIPLFAEYVTNRPSFLKGEARAYENIRYGYACLGDQEGVNTCLAQVDGSSLKKRDITALIDNCNNVDCQSLVESTRQDGKVKVSILNVIMSRFKGDDKVRAWVNNEVAKWNKNDLVKYKFNWEGDT</sequence>
<dbReference type="GO" id="GO:0007005">
    <property type="term" value="P:mitochondrion organization"/>
    <property type="evidence" value="ECO:0007669"/>
    <property type="project" value="TreeGrafter"/>
</dbReference>
<dbReference type="Proteomes" id="UP000320475">
    <property type="component" value="Unassembled WGS sequence"/>
</dbReference>
<dbReference type="GO" id="GO:0003729">
    <property type="term" value="F:mRNA binding"/>
    <property type="evidence" value="ECO:0007669"/>
    <property type="project" value="TreeGrafter"/>
</dbReference>
<dbReference type="Gene3D" id="1.25.40.10">
    <property type="entry name" value="Tetratricopeptide repeat domain"/>
    <property type="match status" value="1"/>
</dbReference>